<gene>
    <name evidence="2" type="ORF">C3B54_11513</name>
</gene>
<sequence length="215" mass="24351">MSHYPHLDALIQTMATLRGENGCQWDREQDHHSLVSYLIEEVHELVDAIESDDRAGMREELGDVLYQVLFHTDIARVDAEDPFDIDDVARLVNEKMRRRHPHVFEGVQVGGVDDIKDNWQKIKSAEKSDRRSVLDGVPQSLTGLARADAVMTRAARIDQAPEATDPLPPTDSSAWGRWLLHQIDQARSRGINVDQALRGALREFEQRVAEAEKAQ</sequence>
<proteinExistence type="predicted"/>
<dbReference type="CDD" id="cd11528">
    <property type="entry name" value="NTP-PPase_MazG_Nterm"/>
    <property type="match status" value="1"/>
</dbReference>
<dbReference type="InterPro" id="IPR048015">
    <property type="entry name" value="NTP-PPase_MazG-like_N"/>
</dbReference>
<dbReference type="PANTHER" id="PTHR30522:SF0">
    <property type="entry name" value="NUCLEOSIDE TRIPHOSPHATE PYROPHOSPHOHYDROLASE"/>
    <property type="match status" value="1"/>
</dbReference>
<dbReference type="GO" id="GO:0046052">
    <property type="term" value="P:UTP catabolic process"/>
    <property type="evidence" value="ECO:0007669"/>
    <property type="project" value="TreeGrafter"/>
</dbReference>
<dbReference type="GO" id="GO:0046061">
    <property type="term" value="P:dATP catabolic process"/>
    <property type="evidence" value="ECO:0007669"/>
    <property type="project" value="TreeGrafter"/>
</dbReference>
<dbReference type="GO" id="GO:0046081">
    <property type="term" value="P:dUTP catabolic process"/>
    <property type="evidence" value="ECO:0007669"/>
    <property type="project" value="TreeGrafter"/>
</dbReference>
<dbReference type="GO" id="GO:0047429">
    <property type="term" value="F:nucleoside triphosphate diphosphatase activity"/>
    <property type="evidence" value="ECO:0007669"/>
    <property type="project" value="TreeGrafter"/>
</dbReference>
<accession>A0A2L2BPC9</accession>
<dbReference type="Pfam" id="PF03819">
    <property type="entry name" value="MazG"/>
    <property type="match status" value="1"/>
</dbReference>
<name>A0A2L2BPC9_9MICO</name>
<dbReference type="Proteomes" id="UP000243077">
    <property type="component" value="Chromosome"/>
</dbReference>
<evidence type="ECO:0000313" key="3">
    <source>
        <dbReference type="Proteomes" id="UP000243077"/>
    </source>
</evidence>
<dbReference type="GO" id="GO:0046047">
    <property type="term" value="P:TTP catabolic process"/>
    <property type="evidence" value="ECO:0007669"/>
    <property type="project" value="TreeGrafter"/>
</dbReference>
<keyword evidence="3" id="KW-1185">Reference proteome</keyword>
<dbReference type="FunFam" id="1.10.287.1080:FF:000001">
    <property type="entry name" value="Nucleoside triphosphate pyrophosphohydrolase"/>
    <property type="match status" value="1"/>
</dbReference>
<dbReference type="InterPro" id="IPR011551">
    <property type="entry name" value="NTP_PyrPHydrolase_MazG"/>
</dbReference>
<keyword evidence="2" id="KW-0378">Hydrolase</keyword>
<dbReference type="Gene3D" id="1.10.287.1080">
    <property type="entry name" value="MazG-like"/>
    <property type="match status" value="1"/>
</dbReference>
<evidence type="ECO:0000313" key="2">
    <source>
        <dbReference type="EMBL" id="AVG23504.1"/>
    </source>
</evidence>
<dbReference type="GO" id="GO:0006203">
    <property type="term" value="P:dGTP catabolic process"/>
    <property type="evidence" value="ECO:0007669"/>
    <property type="project" value="TreeGrafter"/>
</dbReference>
<dbReference type="SUPFAM" id="SSF101386">
    <property type="entry name" value="all-alpha NTP pyrophosphatases"/>
    <property type="match status" value="1"/>
</dbReference>
<evidence type="ECO:0000259" key="1">
    <source>
        <dbReference type="Pfam" id="PF03819"/>
    </source>
</evidence>
<dbReference type="AlphaFoldDB" id="A0A2L2BPC9"/>
<dbReference type="GO" id="GO:0006950">
    <property type="term" value="P:response to stress"/>
    <property type="evidence" value="ECO:0007669"/>
    <property type="project" value="UniProtKB-ARBA"/>
</dbReference>
<organism evidence="2 3">
    <name type="scientific">Pontimonas salivibrio</name>
    <dbReference type="NCBI Taxonomy" id="1159327"/>
    <lineage>
        <taxon>Bacteria</taxon>
        <taxon>Bacillati</taxon>
        <taxon>Actinomycetota</taxon>
        <taxon>Actinomycetes</taxon>
        <taxon>Micrococcales</taxon>
        <taxon>Microbacteriaceae</taxon>
        <taxon>Pontimonas</taxon>
    </lineage>
</organism>
<dbReference type="InterPro" id="IPR004518">
    <property type="entry name" value="MazG-like_dom"/>
</dbReference>
<protein>
    <submittedName>
        <fullName evidence="2">Nucleoside triphosphate pyrophosphohydrolase MazG</fullName>
    </submittedName>
</protein>
<reference evidence="2 3" key="1">
    <citation type="submission" date="2018-02" db="EMBL/GenBank/DDBJ databases">
        <title>Complete genome of the streamlined marine actinobacterium Pontimonas salivibrio CL-TW6 adapted to coastal planktonic lifestype.</title>
        <authorList>
            <person name="Cho B.C."/>
            <person name="Hardies S.C."/>
            <person name="Jang G.I."/>
            <person name="Hwang C.Y."/>
        </authorList>
    </citation>
    <scope>NUCLEOTIDE SEQUENCE [LARGE SCALE GENOMIC DNA]</scope>
    <source>
        <strain evidence="2 3">CL-TW6</strain>
    </source>
</reference>
<feature type="domain" description="NTP pyrophosphohydrolase MazG-like" evidence="1">
    <location>
        <begin position="29"/>
        <end position="104"/>
    </location>
</feature>
<dbReference type="EMBL" id="CP026923">
    <property type="protein sequence ID" value="AVG23504.1"/>
    <property type="molecule type" value="Genomic_DNA"/>
</dbReference>
<dbReference type="NCBIfam" id="TIGR00444">
    <property type="entry name" value="mazG"/>
    <property type="match status" value="1"/>
</dbReference>
<dbReference type="KEGG" id="psai:C3B54_11513"/>
<dbReference type="GO" id="GO:0046076">
    <property type="term" value="P:dTTP catabolic process"/>
    <property type="evidence" value="ECO:0007669"/>
    <property type="project" value="TreeGrafter"/>
</dbReference>
<dbReference type="RefSeq" id="WP_104913109.1">
    <property type="nucleotide sequence ID" value="NZ_CP026923.1"/>
</dbReference>
<dbReference type="PANTHER" id="PTHR30522">
    <property type="entry name" value="NUCLEOSIDE TRIPHOSPHATE PYROPHOSPHOHYDROLASE"/>
    <property type="match status" value="1"/>
</dbReference>
<dbReference type="OrthoDB" id="9808939at2"/>